<feature type="transmembrane region" description="Helical" evidence="8">
    <location>
        <begin position="155"/>
        <end position="174"/>
    </location>
</feature>
<keyword evidence="10" id="KW-1185">Reference proteome</keyword>
<comment type="caution">
    <text evidence="9">The sequence shown here is derived from an EMBL/GenBank/DDBJ whole genome shotgun (WGS) entry which is preliminary data.</text>
</comment>
<feature type="transmembrane region" description="Helical" evidence="8">
    <location>
        <begin position="67"/>
        <end position="86"/>
    </location>
</feature>
<evidence type="ECO:0000256" key="5">
    <source>
        <dbReference type="ARBA" id="ARBA00022692"/>
    </source>
</evidence>
<dbReference type="EMBL" id="JAAMFK010000003">
    <property type="protein sequence ID" value="MBS9338696.1"/>
    <property type="molecule type" value="Genomic_DNA"/>
</dbReference>
<evidence type="ECO:0000256" key="3">
    <source>
        <dbReference type="ARBA" id="ARBA00022448"/>
    </source>
</evidence>
<feature type="transmembrane region" description="Helical" evidence="8">
    <location>
        <begin position="127"/>
        <end position="149"/>
    </location>
</feature>
<evidence type="ECO:0000313" key="10">
    <source>
        <dbReference type="Proteomes" id="UP001519504"/>
    </source>
</evidence>
<dbReference type="InterPro" id="IPR011606">
    <property type="entry name" value="Brnchd-chn_aa_trnsp_permease"/>
</dbReference>
<evidence type="ECO:0000256" key="2">
    <source>
        <dbReference type="ARBA" id="ARBA00010735"/>
    </source>
</evidence>
<reference evidence="9 10" key="1">
    <citation type="submission" date="2020-02" db="EMBL/GenBank/DDBJ databases">
        <title>Fructobacillus sp. isolated from paper mulberry of Taiwan.</title>
        <authorList>
            <person name="Lin S.-T."/>
        </authorList>
    </citation>
    <scope>NUCLEOTIDE SEQUENCE [LARGE SCALE GENOMIC DNA]</scope>
    <source>
        <strain evidence="9 10">M2-14</strain>
    </source>
</reference>
<keyword evidence="6 8" id="KW-1133">Transmembrane helix</keyword>
<dbReference type="Pfam" id="PF03591">
    <property type="entry name" value="AzlC"/>
    <property type="match status" value="1"/>
</dbReference>
<comment type="similarity">
    <text evidence="2">Belongs to the AzlC family.</text>
</comment>
<evidence type="ECO:0000256" key="4">
    <source>
        <dbReference type="ARBA" id="ARBA00022475"/>
    </source>
</evidence>
<evidence type="ECO:0000256" key="1">
    <source>
        <dbReference type="ARBA" id="ARBA00004651"/>
    </source>
</evidence>
<organism evidence="9 10">
    <name type="scientific">Fructobacillus broussonetiae</name>
    <dbReference type="NCBI Taxonomy" id="2713173"/>
    <lineage>
        <taxon>Bacteria</taxon>
        <taxon>Bacillati</taxon>
        <taxon>Bacillota</taxon>
        <taxon>Bacilli</taxon>
        <taxon>Lactobacillales</taxon>
        <taxon>Lactobacillaceae</taxon>
        <taxon>Fructobacillus</taxon>
    </lineage>
</organism>
<dbReference type="PANTHER" id="PTHR34979:SF1">
    <property type="entry name" value="INNER MEMBRANE PROTEIN YGAZ"/>
    <property type="match status" value="1"/>
</dbReference>
<protein>
    <submittedName>
        <fullName evidence="9">Branched-chain amino acid transporter AzlC</fullName>
    </submittedName>
</protein>
<evidence type="ECO:0000256" key="7">
    <source>
        <dbReference type="ARBA" id="ARBA00023136"/>
    </source>
</evidence>
<name>A0ABS5R006_9LACO</name>
<proteinExistence type="inferred from homology"/>
<sequence>MNQEMKLAMQKAMPIMTGFTFLGITYGIFMHQLGFNFLFPTLMAASIFAGSLEFILTNLLLKDFSPWLVLFLSFIINSRHLFYGISMLKPFKNAGWKKFYLIFGMCDETFSINFSSKIPEGLDRQKFMLYVTMFNHVGWVFGAMLGGLLGSLITFQIPGVDFVMVALFLTLFVSQFNGEENHFSSLTGLAVGLFSLLLFGEEFFMLIALIIMVVILWFRYKKEVRA</sequence>
<evidence type="ECO:0000256" key="8">
    <source>
        <dbReference type="SAM" id="Phobius"/>
    </source>
</evidence>
<keyword evidence="7 8" id="KW-0472">Membrane</keyword>
<dbReference type="PANTHER" id="PTHR34979">
    <property type="entry name" value="INNER MEMBRANE PROTEIN YGAZ"/>
    <property type="match status" value="1"/>
</dbReference>
<evidence type="ECO:0000256" key="6">
    <source>
        <dbReference type="ARBA" id="ARBA00022989"/>
    </source>
</evidence>
<dbReference type="Proteomes" id="UP001519504">
    <property type="component" value="Unassembled WGS sequence"/>
</dbReference>
<comment type="subcellular location">
    <subcellularLocation>
        <location evidence="1">Cell membrane</location>
        <topology evidence="1">Multi-pass membrane protein</topology>
    </subcellularLocation>
</comment>
<dbReference type="RefSeq" id="WP_213808976.1">
    <property type="nucleotide sequence ID" value="NZ_JAAMFK010000003.1"/>
</dbReference>
<feature type="transmembrane region" description="Helical" evidence="8">
    <location>
        <begin position="203"/>
        <end position="220"/>
    </location>
</feature>
<feature type="transmembrane region" description="Helical" evidence="8">
    <location>
        <begin position="37"/>
        <end position="60"/>
    </location>
</feature>
<feature type="transmembrane region" description="Helical" evidence="8">
    <location>
        <begin position="12"/>
        <end position="31"/>
    </location>
</feature>
<keyword evidence="4" id="KW-1003">Cell membrane</keyword>
<evidence type="ECO:0000313" key="9">
    <source>
        <dbReference type="EMBL" id="MBS9338696.1"/>
    </source>
</evidence>
<keyword evidence="3" id="KW-0813">Transport</keyword>
<accession>A0ABS5R006</accession>
<keyword evidence="5 8" id="KW-0812">Transmembrane</keyword>
<gene>
    <name evidence="9" type="ORF">G6R29_03510</name>
</gene>